<feature type="region of interest" description="Disordered" evidence="1">
    <location>
        <begin position="112"/>
        <end position="152"/>
    </location>
</feature>
<evidence type="ECO:0000313" key="4">
    <source>
        <dbReference type="Proteomes" id="UP000217199"/>
    </source>
</evidence>
<reference evidence="3 4" key="1">
    <citation type="journal article" date="2017" name="Mol. Ecol.">
        <title>Comparative and population genomic landscape of Phellinus noxius: A hypervariable fungus causing root rot in trees.</title>
        <authorList>
            <person name="Chung C.L."/>
            <person name="Lee T.J."/>
            <person name="Akiba M."/>
            <person name="Lee H.H."/>
            <person name="Kuo T.H."/>
            <person name="Liu D."/>
            <person name="Ke H.M."/>
            <person name="Yokoi T."/>
            <person name="Roa M.B."/>
            <person name="Lu M.J."/>
            <person name="Chang Y.Y."/>
            <person name="Ann P.J."/>
            <person name="Tsai J.N."/>
            <person name="Chen C.Y."/>
            <person name="Tzean S.S."/>
            <person name="Ota Y."/>
            <person name="Hattori T."/>
            <person name="Sahashi N."/>
            <person name="Liou R.F."/>
            <person name="Kikuchi T."/>
            <person name="Tsai I.J."/>
        </authorList>
    </citation>
    <scope>NUCLEOTIDE SEQUENCE [LARGE SCALE GENOMIC DNA]</scope>
    <source>
        <strain evidence="3 4">FFPRI411160</strain>
    </source>
</reference>
<comment type="caution">
    <text evidence="3">The sequence shown here is derived from an EMBL/GenBank/DDBJ whole genome shotgun (WGS) entry which is preliminary data.</text>
</comment>
<evidence type="ECO:0000256" key="1">
    <source>
        <dbReference type="SAM" id="MobiDB-lite"/>
    </source>
</evidence>
<dbReference type="AlphaFoldDB" id="A0A286UF00"/>
<accession>A0A286UF00</accession>
<dbReference type="InterPro" id="IPR029058">
    <property type="entry name" value="AB_hydrolase_fold"/>
</dbReference>
<organism evidence="3 4">
    <name type="scientific">Pyrrhoderma noxium</name>
    <dbReference type="NCBI Taxonomy" id="2282107"/>
    <lineage>
        <taxon>Eukaryota</taxon>
        <taxon>Fungi</taxon>
        <taxon>Dikarya</taxon>
        <taxon>Basidiomycota</taxon>
        <taxon>Agaricomycotina</taxon>
        <taxon>Agaricomycetes</taxon>
        <taxon>Hymenochaetales</taxon>
        <taxon>Hymenochaetaceae</taxon>
        <taxon>Pyrrhoderma</taxon>
    </lineage>
</organism>
<dbReference type="Gene3D" id="3.40.50.1820">
    <property type="entry name" value="alpha/beta hydrolase"/>
    <property type="match status" value="1"/>
</dbReference>
<dbReference type="Pfam" id="PF01764">
    <property type="entry name" value="Lipase_3"/>
    <property type="match status" value="1"/>
</dbReference>
<dbReference type="GO" id="GO:0006629">
    <property type="term" value="P:lipid metabolic process"/>
    <property type="evidence" value="ECO:0007669"/>
    <property type="project" value="InterPro"/>
</dbReference>
<feature type="region of interest" description="Disordered" evidence="1">
    <location>
        <begin position="80"/>
        <end position="99"/>
    </location>
</feature>
<keyword evidence="4" id="KW-1185">Reference proteome</keyword>
<dbReference type="InterPro" id="IPR002921">
    <property type="entry name" value="Fungal_lipase-type"/>
</dbReference>
<dbReference type="SUPFAM" id="SSF53474">
    <property type="entry name" value="alpha/beta-Hydrolases"/>
    <property type="match status" value="1"/>
</dbReference>
<dbReference type="InParanoid" id="A0A286UF00"/>
<proteinExistence type="predicted"/>
<sequence>MYFNLDTNPRGSGAQKAQIGCSLMLKNRDINLKFKLDALPKPMVRRLRGLLSPRFSTSIDTAVISDAQAVRLIRPTEPVTRVGRTSEAESSGSRPRISGRLVSNVQNKGRTVFGISKRDRSDNATSRSRPTRTPPEDTDEINSDPINQDAAPNRMFRLRSRLNLATNVTKLTQHEEGPPMLFSDLVRIETQNMLYIYSCFAELASLKFPGRTIFDNLEYLMEEGRALAKYRDALEGSELLNIIDSEANQETGTTNGVRAFFIKHTKPSGLKEIVVAFHTPRYSTSNKLWKKTVKYRGKKDKDTKNRTKVLQGLIPGNLAKEKDKGNINGEKTEKKESAGHVDKVYWSWYLSIAKFALRELMASIEIMKERGTPPCDITVTGYKDAAALAILFMADIHSVKNNLLRLAVFSTPRFGDAAFSEYYNKLFPRYNGVSNRYFEYSAIIPEDNLNGLTNYKKGCRRPLNKSTLCLYQGRYYYVLKDYAENPGIKFSPRAKEKRINSDILHTALELTSLPPHRKKGEKKWFISARDPKKTLEHLKFNIEDAKKTRNSQ</sequence>
<dbReference type="EMBL" id="NBII01000006">
    <property type="protein sequence ID" value="PAV18202.1"/>
    <property type="molecule type" value="Genomic_DNA"/>
</dbReference>
<dbReference type="GO" id="GO:0016787">
    <property type="term" value="F:hydrolase activity"/>
    <property type="evidence" value="ECO:0007669"/>
    <property type="project" value="UniProtKB-KW"/>
</dbReference>
<gene>
    <name evidence="3" type="ORF">PNOK_0668800</name>
</gene>
<feature type="domain" description="Fungal lipase-type" evidence="2">
    <location>
        <begin position="333"/>
        <end position="433"/>
    </location>
</feature>
<evidence type="ECO:0000259" key="2">
    <source>
        <dbReference type="Pfam" id="PF01764"/>
    </source>
</evidence>
<protein>
    <submittedName>
        <fullName evidence="3">Alpha beta-hydrolase</fullName>
    </submittedName>
</protein>
<evidence type="ECO:0000313" key="3">
    <source>
        <dbReference type="EMBL" id="PAV18202.1"/>
    </source>
</evidence>
<dbReference type="Proteomes" id="UP000217199">
    <property type="component" value="Unassembled WGS sequence"/>
</dbReference>
<name>A0A286UF00_9AGAM</name>